<dbReference type="InterPro" id="IPR006076">
    <property type="entry name" value="FAD-dep_OxRdtase"/>
</dbReference>
<organism evidence="3 4">
    <name type="scientific">Salinicola lusitanus</name>
    <dbReference type="NCBI Taxonomy" id="1949085"/>
    <lineage>
        <taxon>Bacteria</taxon>
        <taxon>Pseudomonadati</taxon>
        <taxon>Pseudomonadota</taxon>
        <taxon>Gammaproteobacteria</taxon>
        <taxon>Oceanospirillales</taxon>
        <taxon>Halomonadaceae</taxon>
        <taxon>Salinicola</taxon>
    </lineage>
</organism>
<dbReference type="EC" id="1.-.-.-" evidence="3"/>
<protein>
    <submittedName>
        <fullName evidence="3">FAD-dependent oxidoreductase</fullName>
        <ecNumber evidence="3">1.-.-.-</ecNumber>
    </submittedName>
</protein>
<dbReference type="PANTHER" id="PTHR13847:SF289">
    <property type="entry name" value="GLYCINE OXIDASE"/>
    <property type="match status" value="1"/>
</dbReference>
<reference evidence="3 4" key="1">
    <citation type="submission" date="2024-04" db="EMBL/GenBank/DDBJ databases">
        <title>Salinicola lusitanus LLJ914,a marine bacterium isolated from the Okinawa Trough.</title>
        <authorList>
            <person name="Li J."/>
        </authorList>
    </citation>
    <scope>NUCLEOTIDE SEQUENCE [LARGE SCALE GENOMIC DNA]</scope>
    <source>
        <strain evidence="3 4">LLJ914</strain>
    </source>
</reference>
<evidence type="ECO:0000256" key="1">
    <source>
        <dbReference type="ARBA" id="ARBA00023002"/>
    </source>
</evidence>
<dbReference type="GO" id="GO:0016491">
    <property type="term" value="F:oxidoreductase activity"/>
    <property type="evidence" value="ECO:0007669"/>
    <property type="project" value="UniProtKB-KW"/>
</dbReference>
<dbReference type="Proteomes" id="UP001453229">
    <property type="component" value="Chromosome"/>
</dbReference>
<name>A0ABZ3CY17_9GAMM</name>
<dbReference type="Gene3D" id="3.30.9.10">
    <property type="entry name" value="D-Amino Acid Oxidase, subunit A, domain 2"/>
    <property type="match status" value="1"/>
</dbReference>
<evidence type="ECO:0000313" key="4">
    <source>
        <dbReference type="Proteomes" id="UP001453229"/>
    </source>
</evidence>
<dbReference type="SUPFAM" id="SSF51905">
    <property type="entry name" value="FAD/NAD(P)-binding domain"/>
    <property type="match status" value="1"/>
</dbReference>
<evidence type="ECO:0000313" key="3">
    <source>
        <dbReference type="EMBL" id="XAD56122.1"/>
    </source>
</evidence>
<dbReference type="PANTHER" id="PTHR13847">
    <property type="entry name" value="SARCOSINE DEHYDROGENASE-RELATED"/>
    <property type="match status" value="1"/>
</dbReference>
<dbReference type="InterPro" id="IPR036188">
    <property type="entry name" value="FAD/NAD-bd_sf"/>
</dbReference>
<feature type="domain" description="FAD dependent oxidoreductase" evidence="2">
    <location>
        <begin position="16"/>
        <end position="405"/>
    </location>
</feature>
<evidence type="ECO:0000259" key="2">
    <source>
        <dbReference type="Pfam" id="PF01266"/>
    </source>
</evidence>
<proteinExistence type="predicted"/>
<keyword evidence="4" id="KW-1185">Reference proteome</keyword>
<keyword evidence="1 3" id="KW-0560">Oxidoreductase</keyword>
<dbReference type="Pfam" id="PF01266">
    <property type="entry name" value="DAO"/>
    <property type="match status" value="1"/>
</dbReference>
<dbReference type="Gene3D" id="3.50.50.60">
    <property type="entry name" value="FAD/NAD(P)-binding domain"/>
    <property type="match status" value="2"/>
</dbReference>
<sequence length="423" mass="46681">MEALLVMTRGVVMQADVLVLGAGMIGVSTALQLQRRGRQVALIDRRAPGEETSYGNAGLIQREAVEPYPFPHDSRMIFKVMRKGGIDVNYHPLALPRLASPLAQYWWWSSPSRYARVAREYSRLIEHCLSEHDSLIREAGADALVRQTGWRTAFRTPSAMAQGIAHAERLQREYGVEHTVVDGAELGRLEPGLRHPMAGAVHWTQPWSVRDPGALVASYADLFRQRGGHFVNGDATTLAQHGKGWRVTTQDGVIDAEQAVIALGPWADTLTRRLGYRLPLFVKRGYHRHYTMRKPLSMAMLDAENGIMLAPMNRGLRITTGAEFARLDARATPLQSGRAEVAARQILELGEAVEAASWLGARPCTSDMKPIIGPAPRHPGLWLHFGHAHQGFTLGPASGRLLAEMICGETPYVDPAPYAATRF</sequence>
<accession>A0ABZ3CY17</accession>
<dbReference type="EMBL" id="CP151919">
    <property type="protein sequence ID" value="XAD56122.1"/>
    <property type="molecule type" value="Genomic_DNA"/>
</dbReference>
<dbReference type="RefSeq" id="WP_240612237.1">
    <property type="nucleotide sequence ID" value="NZ_CP151919.1"/>
</dbReference>
<gene>
    <name evidence="3" type="ORF">AAGT95_09060</name>
</gene>